<dbReference type="RefSeq" id="WP_165048717.1">
    <property type="nucleotide sequence ID" value="NZ_JAALFE010000006.1"/>
</dbReference>
<proteinExistence type="predicted"/>
<dbReference type="Proteomes" id="UP000474758">
    <property type="component" value="Unassembled WGS sequence"/>
</dbReference>
<evidence type="ECO:0000313" key="1">
    <source>
        <dbReference type="EMBL" id="NGQ90828.1"/>
    </source>
</evidence>
<dbReference type="AlphaFoldDB" id="A0A6M1TRI6"/>
<evidence type="ECO:0000313" key="2">
    <source>
        <dbReference type="Proteomes" id="UP000474758"/>
    </source>
</evidence>
<protein>
    <submittedName>
        <fullName evidence="1">Uncharacterized protein</fullName>
    </submittedName>
</protein>
<gene>
    <name evidence="1" type="ORF">G5V65_07945</name>
</gene>
<keyword evidence="2" id="KW-1185">Reference proteome</keyword>
<comment type="caution">
    <text evidence="1">The sequence shown here is derived from an EMBL/GenBank/DDBJ whole genome shotgun (WGS) entry which is preliminary data.</text>
</comment>
<reference evidence="1 2" key="1">
    <citation type="submission" date="2020-02" db="EMBL/GenBank/DDBJ databases">
        <title>Rhodobacter translucens sp. nov., a novel bacterium isolated from activated sludge.</title>
        <authorList>
            <person name="Liu J."/>
        </authorList>
    </citation>
    <scope>NUCLEOTIDE SEQUENCE [LARGE SCALE GENOMIC DNA]</scope>
    <source>
        <strain evidence="1 2">HX-7-19</strain>
    </source>
</reference>
<accession>A0A6M1TRI6</accession>
<name>A0A6M1TRI6_9RHOB</name>
<dbReference type="EMBL" id="JAALFE010000006">
    <property type="protein sequence ID" value="NGQ90828.1"/>
    <property type="molecule type" value="Genomic_DNA"/>
</dbReference>
<organism evidence="1 2">
    <name type="scientific">Paragemmobacter kunshanensis</name>
    <dbReference type="NCBI Taxonomy" id="2583234"/>
    <lineage>
        <taxon>Bacteria</taxon>
        <taxon>Pseudomonadati</taxon>
        <taxon>Pseudomonadota</taxon>
        <taxon>Alphaproteobacteria</taxon>
        <taxon>Rhodobacterales</taxon>
        <taxon>Paracoccaceae</taxon>
        <taxon>Paragemmobacter</taxon>
    </lineage>
</organism>
<sequence length="55" mass="6482">MNPMWLVRMARWARNPPSPGRVKLVFGVIALCLLIFGYEWAFGWPDWLVPQKIRP</sequence>